<accession>A0AC34FUE2</accession>
<organism evidence="1 2">
    <name type="scientific">Panagrolaimus sp. ES5</name>
    <dbReference type="NCBI Taxonomy" id="591445"/>
    <lineage>
        <taxon>Eukaryota</taxon>
        <taxon>Metazoa</taxon>
        <taxon>Ecdysozoa</taxon>
        <taxon>Nematoda</taxon>
        <taxon>Chromadorea</taxon>
        <taxon>Rhabditida</taxon>
        <taxon>Tylenchina</taxon>
        <taxon>Panagrolaimomorpha</taxon>
        <taxon>Panagrolaimoidea</taxon>
        <taxon>Panagrolaimidae</taxon>
        <taxon>Panagrolaimus</taxon>
    </lineage>
</organism>
<sequence length="247" mass="28910">MMTKLEVEVFQKFIKSIFKEFQIYEKVLHPHIIPALGIHLGLENMLVLALRKHNLPSYFIDYGNTLNFTLLFEYCIQIADAMKYLHNKNILHCDLKIDNILVKDERGELVEISDFGCAIDLIYDYNPVGSVTHLSYEELKAKFGQFIVRNIPKPASDVWAFAVTVWQIFKKSPELPSDFRVPKEIISNYENGKMLPQPPNIPTELWRHILFPCFNIHPECRPSMNNLYNSFISKIEELLQYKNFVKL</sequence>
<evidence type="ECO:0000313" key="2">
    <source>
        <dbReference type="WBParaSite" id="ES5_v2.g20938.t1"/>
    </source>
</evidence>
<evidence type="ECO:0000313" key="1">
    <source>
        <dbReference type="Proteomes" id="UP000887579"/>
    </source>
</evidence>
<reference evidence="2" key="1">
    <citation type="submission" date="2022-11" db="UniProtKB">
        <authorList>
            <consortium name="WormBaseParasite"/>
        </authorList>
    </citation>
    <scope>IDENTIFICATION</scope>
</reference>
<protein>
    <submittedName>
        <fullName evidence="2">Protein kinase domain-containing protein</fullName>
    </submittedName>
</protein>
<dbReference type="WBParaSite" id="ES5_v2.g20938.t1">
    <property type="protein sequence ID" value="ES5_v2.g20938.t1"/>
    <property type="gene ID" value="ES5_v2.g20938"/>
</dbReference>
<name>A0AC34FUE2_9BILA</name>
<proteinExistence type="predicted"/>
<dbReference type="Proteomes" id="UP000887579">
    <property type="component" value="Unplaced"/>
</dbReference>